<dbReference type="SUPFAM" id="SSF57850">
    <property type="entry name" value="RING/U-box"/>
    <property type="match status" value="1"/>
</dbReference>
<evidence type="ECO:0000256" key="3">
    <source>
        <dbReference type="ARBA" id="ARBA00022833"/>
    </source>
</evidence>
<dbReference type="InterPro" id="IPR000315">
    <property type="entry name" value="Znf_B-box"/>
</dbReference>
<dbReference type="OrthoDB" id="6071467at2759"/>
<dbReference type="Proteomes" id="UP000242188">
    <property type="component" value="Unassembled WGS sequence"/>
</dbReference>
<dbReference type="GO" id="GO:0008270">
    <property type="term" value="F:zinc ion binding"/>
    <property type="evidence" value="ECO:0007669"/>
    <property type="project" value="UniProtKB-KW"/>
</dbReference>
<dbReference type="AlphaFoldDB" id="A0A210Q5Y3"/>
<keyword evidence="2 4" id="KW-0863">Zinc-finger</keyword>
<feature type="coiled-coil region" evidence="5">
    <location>
        <begin position="246"/>
        <end position="273"/>
    </location>
</feature>
<dbReference type="PANTHER" id="PTHR25462:SF296">
    <property type="entry name" value="MEIOTIC P26, ISOFORM F"/>
    <property type="match status" value="1"/>
</dbReference>
<sequence length="452" mass="51553">MADGRPSSELDLHLLECPICLERLRQPKSLPCLHCFCQECLGTYITKELSGKMASATSFPCPVCRRMAQPANQTEAKDKWAEQFPTNAVIQDLIKLKEHSSEPLYCKPCQTRGNLTNLAKFWCKSMGVKFCETCKVQYHDIMHNDCDILDITGYDNRKTKQEKSVPKCDQHDEKLIWYCEDHKRLGCNICMIKDHRRCDEVTTSIQYLQKLKAGSQLEEMEMALKKGAQAMTSLVKDFDEQLQTMVQNQEIALKSIKDLRQSVEEQLNKLQKDVTDRLITLFKEEKGNMEASSRQCERLVNSMLNTMRLSVTAAEGNDTIEAIVLYQRGQAEVESCKALVTEMNKSFTSVSIKHQIVPRLVTLGDDAIGKIVIERQRRCLPGDLDYLSVPLSERRVKEIGKFTVKNPSDKSNCLIRGVVYLPNEQIVVSDSNNKKLKLFTDKGQYLDSTWTS</sequence>
<protein>
    <submittedName>
        <fullName evidence="7">E3 ubiquitin-protein ligase TRIM56</fullName>
    </submittedName>
</protein>
<dbReference type="InterPro" id="IPR047153">
    <property type="entry name" value="TRIM45/56/19-like"/>
</dbReference>
<evidence type="ECO:0000256" key="5">
    <source>
        <dbReference type="SAM" id="Coils"/>
    </source>
</evidence>
<dbReference type="GO" id="GO:0061630">
    <property type="term" value="F:ubiquitin protein ligase activity"/>
    <property type="evidence" value="ECO:0007669"/>
    <property type="project" value="TreeGrafter"/>
</dbReference>
<comment type="caution">
    <text evidence="7">The sequence shown here is derived from an EMBL/GenBank/DDBJ whole genome shotgun (WGS) entry which is preliminary data.</text>
</comment>
<evidence type="ECO:0000256" key="1">
    <source>
        <dbReference type="ARBA" id="ARBA00022723"/>
    </source>
</evidence>
<dbReference type="PANTHER" id="PTHR25462">
    <property type="entry name" value="BONUS, ISOFORM C-RELATED"/>
    <property type="match status" value="1"/>
</dbReference>
<dbReference type="PROSITE" id="PS50089">
    <property type="entry name" value="ZF_RING_2"/>
    <property type="match status" value="1"/>
</dbReference>
<dbReference type="Pfam" id="PF13445">
    <property type="entry name" value="zf-RING_UBOX"/>
    <property type="match status" value="1"/>
</dbReference>
<dbReference type="Gene3D" id="3.30.160.60">
    <property type="entry name" value="Classic Zinc Finger"/>
    <property type="match status" value="1"/>
</dbReference>
<dbReference type="PROSITE" id="PS00518">
    <property type="entry name" value="ZF_RING_1"/>
    <property type="match status" value="1"/>
</dbReference>
<gene>
    <name evidence="7" type="ORF">KP79_PYT26390</name>
</gene>
<keyword evidence="5" id="KW-0175">Coiled coil</keyword>
<dbReference type="InterPro" id="IPR027370">
    <property type="entry name" value="Znf-RING_euk"/>
</dbReference>
<feature type="domain" description="RING-type" evidence="6">
    <location>
        <begin position="17"/>
        <end position="65"/>
    </location>
</feature>
<dbReference type="InterPro" id="IPR017907">
    <property type="entry name" value="Znf_RING_CS"/>
</dbReference>
<keyword evidence="8" id="KW-1185">Reference proteome</keyword>
<dbReference type="InterPro" id="IPR013083">
    <property type="entry name" value="Znf_RING/FYVE/PHD"/>
</dbReference>
<dbReference type="Pfam" id="PF00643">
    <property type="entry name" value="zf-B_box"/>
    <property type="match status" value="1"/>
</dbReference>
<proteinExistence type="predicted"/>
<dbReference type="SMART" id="SM00184">
    <property type="entry name" value="RING"/>
    <property type="match status" value="1"/>
</dbReference>
<accession>A0A210Q5Y3</accession>
<evidence type="ECO:0000313" key="8">
    <source>
        <dbReference type="Proteomes" id="UP000242188"/>
    </source>
</evidence>
<dbReference type="InterPro" id="IPR001841">
    <property type="entry name" value="Znf_RING"/>
</dbReference>
<dbReference type="Gene3D" id="3.30.40.10">
    <property type="entry name" value="Zinc/RING finger domain, C3HC4 (zinc finger)"/>
    <property type="match status" value="1"/>
</dbReference>
<evidence type="ECO:0000259" key="6">
    <source>
        <dbReference type="PROSITE" id="PS50089"/>
    </source>
</evidence>
<evidence type="ECO:0000313" key="7">
    <source>
        <dbReference type="EMBL" id="OWF44154.1"/>
    </source>
</evidence>
<evidence type="ECO:0000256" key="4">
    <source>
        <dbReference type="PROSITE-ProRule" id="PRU00175"/>
    </source>
</evidence>
<reference evidence="7 8" key="1">
    <citation type="journal article" date="2017" name="Nat. Ecol. Evol.">
        <title>Scallop genome provides insights into evolution of bilaterian karyotype and development.</title>
        <authorList>
            <person name="Wang S."/>
            <person name="Zhang J."/>
            <person name="Jiao W."/>
            <person name="Li J."/>
            <person name="Xun X."/>
            <person name="Sun Y."/>
            <person name="Guo X."/>
            <person name="Huan P."/>
            <person name="Dong B."/>
            <person name="Zhang L."/>
            <person name="Hu X."/>
            <person name="Sun X."/>
            <person name="Wang J."/>
            <person name="Zhao C."/>
            <person name="Wang Y."/>
            <person name="Wang D."/>
            <person name="Huang X."/>
            <person name="Wang R."/>
            <person name="Lv J."/>
            <person name="Li Y."/>
            <person name="Zhang Z."/>
            <person name="Liu B."/>
            <person name="Lu W."/>
            <person name="Hui Y."/>
            <person name="Liang J."/>
            <person name="Zhou Z."/>
            <person name="Hou R."/>
            <person name="Li X."/>
            <person name="Liu Y."/>
            <person name="Li H."/>
            <person name="Ning X."/>
            <person name="Lin Y."/>
            <person name="Zhao L."/>
            <person name="Xing Q."/>
            <person name="Dou J."/>
            <person name="Li Y."/>
            <person name="Mao J."/>
            <person name="Guo H."/>
            <person name="Dou H."/>
            <person name="Li T."/>
            <person name="Mu C."/>
            <person name="Jiang W."/>
            <person name="Fu Q."/>
            <person name="Fu X."/>
            <person name="Miao Y."/>
            <person name="Liu J."/>
            <person name="Yu Q."/>
            <person name="Li R."/>
            <person name="Liao H."/>
            <person name="Li X."/>
            <person name="Kong Y."/>
            <person name="Jiang Z."/>
            <person name="Chourrout D."/>
            <person name="Li R."/>
            <person name="Bao Z."/>
        </authorList>
    </citation>
    <scope>NUCLEOTIDE SEQUENCE [LARGE SCALE GENOMIC DNA]</scope>
    <source>
        <strain evidence="7 8">PY_sf001</strain>
    </source>
</reference>
<keyword evidence="1" id="KW-0479">Metal-binding</keyword>
<name>A0A210Q5Y3_MIZYE</name>
<keyword evidence="3" id="KW-0862">Zinc</keyword>
<evidence type="ECO:0000256" key="2">
    <source>
        <dbReference type="ARBA" id="ARBA00022771"/>
    </source>
</evidence>
<dbReference type="CDD" id="cd19776">
    <property type="entry name" value="Bbox2_TRIM25_C-IV"/>
    <property type="match status" value="1"/>
</dbReference>
<dbReference type="GO" id="GO:0005654">
    <property type="term" value="C:nucleoplasm"/>
    <property type="evidence" value="ECO:0007669"/>
    <property type="project" value="TreeGrafter"/>
</dbReference>
<organism evidence="7 8">
    <name type="scientific">Mizuhopecten yessoensis</name>
    <name type="common">Japanese scallop</name>
    <name type="synonym">Patinopecten yessoensis</name>
    <dbReference type="NCBI Taxonomy" id="6573"/>
    <lineage>
        <taxon>Eukaryota</taxon>
        <taxon>Metazoa</taxon>
        <taxon>Spiralia</taxon>
        <taxon>Lophotrochozoa</taxon>
        <taxon>Mollusca</taxon>
        <taxon>Bivalvia</taxon>
        <taxon>Autobranchia</taxon>
        <taxon>Pteriomorphia</taxon>
        <taxon>Pectinida</taxon>
        <taxon>Pectinoidea</taxon>
        <taxon>Pectinidae</taxon>
        <taxon>Mizuhopecten</taxon>
    </lineage>
</organism>
<dbReference type="SUPFAM" id="SSF57845">
    <property type="entry name" value="B-box zinc-binding domain"/>
    <property type="match status" value="1"/>
</dbReference>
<dbReference type="EMBL" id="NEDP02004871">
    <property type="protein sequence ID" value="OWF44154.1"/>
    <property type="molecule type" value="Genomic_DNA"/>
</dbReference>